<organism evidence="6 7">
    <name type="scientific">Arenibacterium halophilum</name>
    <dbReference type="NCBI Taxonomy" id="2583821"/>
    <lineage>
        <taxon>Bacteria</taxon>
        <taxon>Pseudomonadati</taxon>
        <taxon>Pseudomonadota</taxon>
        <taxon>Alphaproteobacteria</taxon>
        <taxon>Rhodobacterales</taxon>
        <taxon>Paracoccaceae</taxon>
        <taxon>Arenibacterium</taxon>
    </lineage>
</organism>
<dbReference type="PANTHER" id="PTHR12629:SF0">
    <property type="entry name" value="DIPHOSPHOINOSITOL-POLYPHOSPHATE DIPHOSPHATASE"/>
    <property type="match status" value="1"/>
</dbReference>
<dbReference type="EMBL" id="VCPC01000002">
    <property type="protein sequence ID" value="TMV12863.1"/>
    <property type="molecule type" value="Genomic_DNA"/>
</dbReference>
<evidence type="ECO:0000259" key="5">
    <source>
        <dbReference type="PROSITE" id="PS51462"/>
    </source>
</evidence>
<evidence type="ECO:0000256" key="1">
    <source>
        <dbReference type="ARBA" id="ARBA00001946"/>
    </source>
</evidence>
<dbReference type="Gene3D" id="3.90.79.10">
    <property type="entry name" value="Nucleoside Triphosphate Pyrophosphohydrolase"/>
    <property type="match status" value="1"/>
</dbReference>
<evidence type="ECO:0000256" key="2">
    <source>
        <dbReference type="ARBA" id="ARBA00022723"/>
    </source>
</evidence>
<dbReference type="GO" id="GO:0016787">
    <property type="term" value="F:hydrolase activity"/>
    <property type="evidence" value="ECO:0007669"/>
    <property type="project" value="UniProtKB-KW"/>
</dbReference>
<accession>A0ABY2X9Y4</accession>
<keyword evidence="3 6" id="KW-0378">Hydrolase</keyword>
<feature type="domain" description="Nudix hydrolase" evidence="5">
    <location>
        <begin position="20"/>
        <end position="152"/>
    </location>
</feature>
<dbReference type="InterPro" id="IPR000086">
    <property type="entry name" value="NUDIX_hydrolase_dom"/>
</dbReference>
<dbReference type="Proteomes" id="UP001191082">
    <property type="component" value="Unassembled WGS sequence"/>
</dbReference>
<gene>
    <name evidence="6" type="ORF">FGK64_08660</name>
</gene>
<dbReference type="InterPro" id="IPR015797">
    <property type="entry name" value="NUDIX_hydrolase-like_dom_sf"/>
</dbReference>
<dbReference type="SUPFAM" id="SSF55811">
    <property type="entry name" value="Nudix"/>
    <property type="match status" value="1"/>
</dbReference>
<dbReference type="RefSeq" id="WP_138863418.1">
    <property type="nucleotide sequence ID" value="NZ_VCPC01000002.1"/>
</dbReference>
<keyword evidence="7" id="KW-1185">Reference proteome</keyword>
<evidence type="ECO:0000313" key="6">
    <source>
        <dbReference type="EMBL" id="TMV12863.1"/>
    </source>
</evidence>
<dbReference type="PROSITE" id="PS51462">
    <property type="entry name" value="NUDIX"/>
    <property type="match status" value="1"/>
</dbReference>
<sequence>MTSAISKAWEEVVRPMLLRPKRVQVAALCFRETDTGKDVLLITSRGTGRWIVPKGWPIDGMGGSEAALREAWEEAGVREAKIQPVPIGTYGYSKVLDNGASAPIETQVYLARVCEMSDTYPEAPERQRRWVSAEDAANMVDEPGLQDILRAI</sequence>
<reference evidence="6 7" key="1">
    <citation type="submission" date="2019-05" db="EMBL/GenBank/DDBJ databases">
        <title>Marivita sp. nov. isolated from sea sediment.</title>
        <authorList>
            <person name="Kim W."/>
        </authorList>
    </citation>
    <scope>NUCLEOTIDE SEQUENCE [LARGE SCALE GENOMIC DNA]</scope>
    <source>
        <strain evidence="6 7">CAU 1492</strain>
    </source>
</reference>
<keyword evidence="4" id="KW-0460">Magnesium</keyword>
<evidence type="ECO:0000313" key="7">
    <source>
        <dbReference type="Proteomes" id="UP001191082"/>
    </source>
</evidence>
<dbReference type="Pfam" id="PF00293">
    <property type="entry name" value="NUDIX"/>
    <property type="match status" value="1"/>
</dbReference>
<comment type="cofactor">
    <cofactor evidence="1">
        <name>Mg(2+)</name>
        <dbReference type="ChEBI" id="CHEBI:18420"/>
    </cofactor>
</comment>
<name>A0ABY2X9Y4_9RHOB</name>
<comment type="caution">
    <text evidence="6">The sequence shown here is derived from an EMBL/GenBank/DDBJ whole genome shotgun (WGS) entry which is preliminary data.</text>
</comment>
<proteinExistence type="predicted"/>
<dbReference type="CDD" id="cd04666">
    <property type="entry name" value="NUDIX_DIPP2_like_Nudt4"/>
    <property type="match status" value="1"/>
</dbReference>
<dbReference type="InterPro" id="IPR047198">
    <property type="entry name" value="DDP-like_NUDIX"/>
</dbReference>
<keyword evidence="2" id="KW-0479">Metal-binding</keyword>
<dbReference type="PANTHER" id="PTHR12629">
    <property type="entry name" value="DIPHOSPHOINOSITOL POLYPHOSPHATE PHOSPHOHYDROLASE"/>
    <property type="match status" value="1"/>
</dbReference>
<protein>
    <submittedName>
        <fullName evidence="6">NUDIX hydrolase</fullName>
    </submittedName>
</protein>
<evidence type="ECO:0000256" key="3">
    <source>
        <dbReference type="ARBA" id="ARBA00022801"/>
    </source>
</evidence>
<evidence type="ECO:0000256" key="4">
    <source>
        <dbReference type="ARBA" id="ARBA00022842"/>
    </source>
</evidence>